<dbReference type="RefSeq" id="WP_091991017.1">
    <property type="nucleotide sequence ID" value="NZ_FOLO01000070.1"/>
</dbReference>
<evidence type="ECO:0000256" key="3">
    <source>
        <dbReference type="PIRSR" id="PIRSR617939-2"/>
    </source>
</evidence>
<name>A0A1I1TSC7_9GAMM</name>
<dbReference type="Gene3D" id="3.10.490.10">
    <property type="entry name" value="Gamma-glutamyl cyclotransferase-like"/>
    <property type="match status" value="1"/>
</dbReference>
<keyword evidence="1" id="KW-0456">Lyase</keyword>
<dbReference type="OrthoDB" id="5401862at2"/>
<feature type="binding site" evidence="3">
    <location>
        <begin position="3"/>
        <end position="8"/>
    </location>
    <ligand>
        <name>substrate</name>
    </ligand>
</feature>
<reference evidence="4 5" key="1">
    <citation type="submission" date="2016-10" db="EMBL/GenBank/DDBJ databases">
        <authorList>
            <person name="de Groot N.N."/>
        </authorList>
    </citation>
    <scope>NUCLEOTIDE SEQUENCE [LARGE SCALE GENOMIC DNA]</scope>
    <source>
        <strain evidence="4 5">DSM 6059</strain>
    </source>
</reference>
<dbReference type="PANTHER" id="PTHR12935">
    <property type="entry name" value="GAMMA-GLUTAMYLCYCLOTRANSFERASE"/>
    <property type="match status" value="1"/>
</dbReference>
<dbReference type="STRING" id="1123010.SAMN02745724_04902"/>
<dbReference type="AlphaFoldDB" id="A0A1I1TSC7"/>
<accession>A0A1I1TSC7</accession>
<organism evidence="4 5">
    <name type="scientific">Pseudoalteromonas denitrificans DSM 6059</name>
    <dbReference type="NCBI Taxonomy" id="1123010"/>
    <lineage>
        <taxon>Bacteria</taxon>
        <taxon>Pseudomonadati</taxon>
        <taxon>Pseudomonadota</taxon>
        <taxon>Gammaproteobacteria</taxon>
        <taxon>Alteromonadales</taxon>
        <taxon>Pseudoalteromonadaceae</taxon>
        <taxon>Pseudoalteromonas</taxon>
    </lineage>
</organism>
<dbReference type="InterPro" id="IPR013024">
    <property type="entry name" value="GGCT-like"/>
</dbReference>
<dbReference type="InterPro" id="IPR017939">
    <property type="entry name" value="G-Glutamylcylcotransferase"/>
</dbReference>
<feature type="active site" description="Proton acceptor" evidence="2">
    <location>
        <position position="79"/>
    </location>
</feature>
<evidence type="ECO:0000256" key="1">
    <source>
        <dbReference type="ARBA" id="ARBA00023239"/>
    </source>
</evidence>
<dbReference type="CDD" id="cd06661">
    <property type="entry name" value="GGCT_like"/>
    <property type="match status" value="1"/>
</dbReference>
<dbReference type="EMBL" id="FOLO01000070">
    <property type="protein sequence ID" value="SFD58420.1"/>
    <property type="molecule type" value="Genomic_DNA"/>
</dbReference>
<evidence type="ECO:0000256" key="2">
    <source>
        <dbReference type="PIRSR" id="PIRSR617939-1"/>
    </source>
</evidence>
<feature type="binding site" evidence="3">
    <location>
        <position position="120"/>
    </location>
    <ligand>
        <name>substrate</name>
    </ligand>
</feature>
<dbReference type="Pfam" id="PF13772">
    <property type="entry name" value="AIG2_2"/>
    <property type="match status" value="1"/>
</dbReference>
<protein>
    <submittedName>
        <fullName evidence="4">AIG2-like family protein</fullName>
    </submittedName>
</protein>
<dbReference type="GO" id="GO:0003839">
    <property type="term" value="F:gamma-glutamylcyclotransferase activity"/>
    <property type="evidence" value="ECO:0007669"/>
    <property type="project" value="InterPro"/>
</dbReference>
<dbReference type="Proteomes" id="UP000198862">
    <property type="component" value="Unassembled WGS sequence"/>
</dbReference>
<proteinExistence type="predicted"/>
<evidence type="ECO:0000313" key="4">
    <source>
        <dbReference type="EMBL" id="SFD58420.1"/>
    </source>
</evidence>
<evidence type="ECO:0000313" key="5">
    <source>
        <dbReference type="Proteomes" id="UP000198862"/>
    </source>
</evidence>
<gene>
    <name evidence="4" type="ORF">SAMN02745724_04902</name>
</gene>
<dbReference type="InterPro" id="IPR036568">
    <property type="entry name" value="GGCT-like_sf"/>
</dbReference>
<keyword evidence="5" id="KW-1185">Reference proteome</keyword>
<dbReference type="PANTHER" id="PTHR12935:SF0">
    <property type="entry name" value="GAMMA-GLUTAMYLCYCLOTRANSFERASE"/>
    <property type="match status" value="1"/>
</dbReference>
<dbReference type="SUPFAM" id="SSF110857">
    <property type="entry name" value="Gamma-glutamyl cyclotransferase-like"/>
    <property type="match status" value="1"/>
</dbReference>
<sequence length="163" mass="18374">MKYFAYGSNMSLVRLQQRTPSAKLCGCFKLVAHSLRFHKVGQDGSGKCDAFYTADNSDYILGALFEIDDIEKPMLDKVEGLGFGYDEKQVSLSSDKAQEVIACLYIATNIDPMLKPYSWYKNHVLIGAKESGLPSNYIQKITLIENIEDSNKKRDAQQRAIYI</sequence>